<reference evidence="1" key="1">
    <citation type="submission" date="2022-04" db="EMBL/GenBank/DDBJ databases">
        <title>A functionally conserved STORR gene fusion in Papaver species that diverged 16.8 million years ago.</title>
        <authorList>
            <person name="Catania T."/>
        </authorList>
    </citation>
    <scope>NUCLEOTIDE SEQUENCE</scope>
    <source>
        <strain evidence="1">S-188037</strain>
    </source>
</reference>
<comment type="caution">
    <text evidence="1">The sequence shown here is derived from an EMBL/GenBank/DDBJ whole genome shotgun (WGS) entry which is preliminary data.</text>
</comment>
<gene>
    <name evidence="1" type="ORF">MKW98_002628</name>
</gene>
<evidence type="ECO:0000313" key="1">
    <source>
        <dbReference type="EMBL" id="KAI3885236.1"/>
    </source>
</evidence>
<keyword evidence="2" id="KW-1185">Reference proteome</keyword>
<accession>A0AAD4SBN0</accession>
<organism evidence="1 2">
    <name type="scientific">Papaver atlanticum</name>
    <dbReference type="NCBI Taxonomy" id="357466"/>
    <lineage>
        <taxon>Eukaryota</taxon>
        <taxon>Viridiplantae</taxon>
        <taxon>Streptophyta</taxon>
        <taxon>Embryophyta</taxon>
        <taxon>Tracheophyta</taxon>
        <taxon>Spermatophyta</taxon>
        <taxon>Magnoliopsida</taxon>
        <taxon>Ranunculales</taxon>
        <taxon>Papaveraceae</taxon>
        <taxon>Papaveroideae</taxon>
        <taxon>Papaver</taxon>
    </lineage>
</organism>
<dbReference type="EMBL" id="JAJJMB010012161">
    <property type="protein sequence ID" value="KAI3885236.1"/>
    <property type="molecule type" value="Genomic_DNA"/>
</dbReference>
<name>A0AAD4SBN0_9MAGN</name>
<dbReference type="Proteomes" id="UP001202328">
    <property type="component" value="Unassembled WGS sequence"/>
</dbReference>
<proteinExistence type="predicted"/>
<evidence type="ECO:0000313" key="2">
    <source>
        <dbReference type="Proteomes" id="UP001202328"/>
    </source>
</evidence>
<protein>
    <submittedName>
        <fullName evidence="1">Uncharacterized protein</fullName>
    </submittedName>
</protein>
<sequence>MGLVRLISDFSKVKSPSFYLKARFPVTEVKITNKENDLDCFDLRRNRNFADSIFYDVSSDLQTKKKRKGNELSVMMKR</sequence>
<dbReference type="AlphaFoldDB" id="A0AAD4SBN0"/>